<evidence type="ECO:0000256" key="1">
    <source>
        <dbReference type="SAM" id="SignalP"/>
    </source>
</evidence>
<accession>A0A4Q7N647</accession>
<protein>
    <submittedName>
        <fullName evidence="3">Uncharacterized protein DUF4440</fullName>
    </submittedName>
</protein>
<dbReference type="AlphaFoldDB" id="A0A4Q7N647"/>
<sequence>MKHFISGIVFSFSIFVCSKSSFAQNTDAELTATILHLDSLFWQSYNTCDTTSMRKYFTEDLQFYHDKGGPTYDYQTMVNGFARNLCNGSFRIRREAVPGTVKVYPMRNNDTIYGALISGEHYFFTTEKGQPEKRVGLARFSQLWLKKQGVWKMSIVLSFDHGEAPAAGNNR</sequence>
<dbReference type="Pfam" id="PF14534">
    <property type="entry name" value="DUF4440"/>
    <property type="match status" value="1"/>
</dbReference>
<evidence type="ECO:0000313" key="3">
    <source>
        <dbReference type="EMBL" id="RZS76542.1"/>
    </source>
</evidence>
<dbReference type="InterPro" id="IPR027843">
    <property type="entry name" value="DUF4440"/>
</dbReference>
<dbReference type="RefSeq" id="WP_158644131.1">
    <property type="nucleotide sequence ID" value="NZ_CP042431.1"/>
</dbReference>
<comment type="caution">
    <text evidence="3">The sequence shown here is derived from an EMBL/GenBank/DDBJ whole genome shotgun (WGS) entry which is preliminary data.</text>
</comment>
<dbReference type="Proteomes" id="UP000293874">
    <property type="component" value="Unassembled WGS sequence"/>
</dbReference>
<feature type="chain" id="PRO_5020583262" evidence="1">
    <location>
        <begin position="24"/>
        <end position="171"/>
    </location>
</feature>
<dbReference type="SUPFAM" id="SSF54427">
    <property type="entry name" value="NTF2-like"/>
    <property type="match status" value="1"/>
</dbReference>
<organism evidence="3 4">
    <name type="scientific">Pseudobacter ginsenosidimutans</name>
    <dbReference type="NCBI Taxonomy" id="661488"/>
    <lineage>
        <taxon>Bacteria</taxon>
        <taxon>Pseudomonadati</taxon>
        <taxon>Bacteroidota</taxon>
        <taxon>Chitinophagia</taxon>
        <taxon>Chitinophagales</taxon>
        <taxon>Chitinophagaceae</taxon>
        <taxon>Pseudobacter</taxon>
    </lineage>
</organism>
<reference evidence="3 4" key="1">
    <citation type="submission" date="2019-02" db="EMBL/GenBank/DDBJ databases">
        <title>Genomic Encyclopedia of Type Strains, Phase IV (KMG-IV): sequencing the most valuable type-strain genomes for metagenomic binning, comparative biology and taxonomic classification.</title>
        <authorList>
            <person name="Goeker M."/>
        </authorList>
    </citation>
    <scope>NUCLEOTIDE SEQUENCE [LARGE SCALE GENOMIC DNA]</scope>
    <source>
        <strain evidence="3 4">DSM 18116</strain>
    </source>
</reference>
<keyword evidence="4" id="KW-1185">Reference proteome</keyword>
<dbReference type="OrthoDB" id="1357763at2"/>
<gene>
    <name evidence="3" type="ORF">EV199_2428</name>
</gene>
<keyword evidence="1" id="KW-0732">Signal</keyword>
<evidence type="ECO:0000259" key="2">
    <source>
        <dbReference type="Pfam" id="PF14534"/>
    </source>
</evidence>
<dbReference type="EMBL" id="SGXA01000001">
    <property type="protein sequence ID" value="RZS76542.1"/>
    <property type="molecule type" value="Genomic_DNA"/>
</dbReference>
<feature type="signal peptide" evidence="1">
    <location>
        <begin position="1"/>
        <end position="23"/>
    </location>
</feature>
<feature type="domain" description="DUF4440" evidence="2">
    <location>
        <begin position="34"/>
        <end position="153"/>
    </location>
</feature>
<proteinExistence type="predicted"/>
<evidence type="ECO:0000313" key="4">
    <source>
        <dbReference type="Proteomes" id="UP000293874"/>
    </source>
</evidence>
<name>A0A4Q7N647_9BACT</name>
<dbReference type="InterPro" id="IPR032710">
    <property type="entry name" value="NTF2-like_dom_sf"/>
</dbReference>
<dbReference type="Gene3D" id="3.10.450.50">
    <property type="match status" value="1"/>
</dbReference>